<dbReference type="InterPro" id="IPR036388">
    <property type="entry name" value="WH-like_DNA-bd_sf"/>
</dbReference>
<dbReference type="InterPro" id="IPR005119">
    <property type="entry name" value="LysR_subst-bd"/>
</dbReference>
<dbReference type="EMBL" id="AP024613">
    <property type="protein sequence ID" value="BCV46979.1"/>
    <property type="molecule type" value="Genomic_DNA"/>
</dbReference>
<name>A0A379ZA04_9GAMM</name>
<dbReference type="InterPro" id="IPR000847">
    <property type="entry name" value="LysR_HTH_N"/>
</dbReference>
<dbReference type="PANTHER" id="PTHR30126:SF91">
    <property type="entry name" value="LYSR FAMILY TRANSCRIPTIONAL REGULATOR"/>
    <property type="match status" value="1"/>
</dbReference>
<evidence type="ECO:0000256" key="2">
    <source>
        <dbReference type="ARBA" id="ARBA00023015"/>
    </source>
</evidence>
<accession>A0A3G4UT27</accession>
<dbReference type="AlphaFoldDB" id="A0A379ZA04"/>
<dbReference type="RefSeq" id="WP_025010784.1">
    <property type="nucleotide sequence ID" value="NZ_AP024610.1"/>
</dbReference>
<dbReference type="GO" id="GO:0003700">
    <property type="term" value="F:DNA-binding transcription factor activity"/>
    <property type="evidence" value="ECO:0007669"/>
    <property type="project" value="InterPro"/>
</dbReference>
<dbReference type="PANTHER" id="PTHR30126">
    <property type="entry name" value="HTH-TYPE TRANSCRIPTIONAL REGULATOR"/>
    <property type="match status" value="1"/>
</dbReference>
<dbReference type="Proteomes" id="UP000825078">
    <property type="component" value="Chromosome"/>
</dbReference>
<evidence type="ECO:0000256" key="4">
    <source>
        <dbReference type="ARBA" id="ARBA00023163"/>
    </source>
</evidence>
<organism evidence="7 8">
    <name type="scientific">Shewanella algae</name>
    <dbReference type="NCBI Taxonomy" id="38313"/>
    <lineage>
        <taxon>Bacteria</taxon>
        <taxon>Pseudomonadati</taxon>
        <taxon>Pseudomonadota</taxon>
        <taxon>Gammaproteobacteria</taxon>
        <taxon>Alteromonadales</taxon>
        <taxon>Shewanellaceae</taxon>
        <taxon>Shewanella</taxon>
    </lineage>
</organism>
<dbReference type="Pfam" id="PF03466">
    <property type="entry name" value="LysR_substrate"/>
    <property type="match status" value="1"/>
</dbReference>
<gene>
    <name evidence="7" type="primary">cmpR_2</name>
    <name evidence="7" type="ORF">NCTC10738_01350</name>
    <name evidence="6" type="ORF">TUM17379_39970</name>
</gene>
<keyword evidence="4" id="KW-0804">Transcription</keyword>
<feature type="domain" description="HTH lysR-type" evidence="5">
    <location>
        <begin position="3"/>
        <end position="60"/>
    </location>
</feature>
<dbReference type="EMBL" id="UGYO01000001">
    <property type="protein sequence ID" value="SUI57980.1"/>
    <property type="molecule type" value="Genomic_DNA"/>
</dbReference>
<dbReference type="GeneID" id="93811114"/>
<dbReference type="Gene3D" id="3.40.190.290">
    <property type="match status" value="1"/>
</dbReference>
<accession>A0A379ZA04</accession>
<evidence type="ECO:0000313" key="7">
    <source>
        <dbReference type="EMBL" id="SUI57980.1"/>
    </source>
</evidence>
<evidence type="ECO:0000313" key="8">
    <source>
        <dbReference type="Proteomes" id="UP000254069"/>
    </source>
</evidence>
<dbReference type="Gene3D" id="1.10.10.10">
    <property type="entry name" value="Winged helix-like DNA-binding domain superfamily/Winged helix DNA-binding domain"/>
    <property type="match status" value="1"/>
</dbReference>
<reference evidence="7 8" key="1">
    <citation type="submission" date="2018-06" db="EMBL/GenBank/DDBJ databases">
        <authorList>
            <consortium name="Pathogen Informatics"/>
            <person name="Doyle S."/>
        </authorList>
    </citation>
    <scope>NUCLEOTIDE SEQUENCE [LARGE SCALE GENOMIC DNA]</scope>
    <source>
        <strain evidence="7 8">NCTC10738</strain>
    </source>
</reference>
<dbReference type="PRINTS" id="PR00039">
    <property type="entry name" value="HTHLYSR"/>
</dbReference>
<dbReference type="PROSITE" id="PS50931">
    <property type="entry name" value="HTH_LYSR"/>
    <property type="match status" value="1"/>
</dbReference>
<evidence type="ECO:0000259" key="5">
    <source>
        <dbReference type="PROSITE" id="PS50931"/>
    </source>
</evidence>
<proteinExistence type="inferred from homology"/>
<dbReference type="SUPFAM" id="SSF46785">
    <property type="entry name" value="Winged helix' DNA-binding domain"/>
    <property type="match status" value="1"/>
</dbReference>
<sequence>MNWTLDQLSAFVIAVEKGSFSAAARELGKAQSRVSTAVANLEIDLGLELFDRSARLPRLTAAGEQIYQEAKVVLRQCQRLDARALTVSSGEEATLTVAMDEALPIERFESFFVRVAEQFPGLKLTLINSSQDDIARWVDEKKADLGILFRQTDELLDSLEFNSIAHFQQSLIVGREHPLANIAEPSLDQLNQHRQLVIRSRIGDSQSRPVSSNHWHIDSYYYITALVIKNVGWALVPEHVATAEWYAKDLVRLSGANITDNQWVEIGVVRRRDKGIGPVMQWMLQQLARE</sequence>
<keyword evidence="8" id="KW-1185">Reference proteome</keyword>
<protein>
    <submittedName>
        <fullName evidence="7">HTH-type transcriptional activator CmpR</fullName>
    </submittedName>
    <submittedName>
        <fullName evidence="6">LysR family transcriptional regulator</fullName>
    </submittedName>
</protein>
<dbReference type="InterPro" id="IPR036390">
    <property type="entry name" value="WH_DNA-bd_sf"/>
</dbReference>
<evidence type="ECO:0000313" key="6">
    <source>
        <dbReference type="EMBL" id="BCV46979.1"/>
    </source>
</evidence>
<reference evidence="6" key="2">
    <citation type="submission" date="2021-05" db="EMBL/GenBank/DDBJ databases">
        <title>Molecular characterization for Shewanella algae harboring chromosomal blaOXA-55-like strains isolated from clinical and environment sample.</title>
        <authorList>
            <person name="Ohama Y."/>
            <person name="Aoki K."/>
            <person name="Harada S."/>
            <person name="Moriya K."/>
            <person name="Ishii Y."/>
            <person name="Tateda K."/>
        </authorList>
    </citation>
    <scope>NUCLEOTIDE SEQUENCE</scope>
    <source>
        <strain evidence="6">TUM17379</strain>
    </source>
</reference>
<comment type="similarity">
    <text evidence="1">Belongs to the LysR transcriptional regulatory family.</text>
</comment>
<dbReference type="FunFam" id="1.10.10.10:FF:000001">
    <property type="entry name" value="LysR family transcriptional regulator"/>
    <property type="match status" value="1"/>
</dbReference>
<dbReference type="CDD" id="cd05466">
    <property type="entry name" value="PBP2_LTTR_substrate"/>
    <property type="match status" value="1"/>
</dbReference>
<dbReference type="Proteomes" id="UP000254069">
    <property type="component" value="Unassembled WGS sequence"/>
</dbReference>
<evidence type="ECO:0000256" key="3">
    <source>
        <dbReference type="ARBA" id="ARBA00023125"/>
    </source>
</evidence>
<dbReference type="GO" id="GO:0000976">
    <property type="term" value="F:transcription cis-regulatory region binding"/>
    <property type="evidence" value="ECO:0007669"/>
    <property type="project" value="TreeGrafter"/>
</dbReference>
<keyword evidence="3" id="KW-0238">DNA-binding</keyword>
<evidence type="ECO:0000256" key="1">
    <source>
        <dbReference type="ARBA" id="ARBA00009437"/>
    </source>
</evidence>
<keyword evidence="2" id="KW-0805">Transcription regulation</keyword>
<dbReference type="SUPFAM" id="SSF53850">
    <property type="entry name" value="Periplasmic binding protein-like II"/>
    <property type="match status" value="1"/>
</dbReference>
<dbReference type="Pfam" id="PF00126">
    <property type="entry name" value="HTH_1"/>
    <property type="match status" value="1"/>
</dbReference>